<dbReference type="NCBIfam" id="NF008758">
    <property type="entry name" value="PRK11789.1"/>
    <property type="match status" value="1"/>
</dbReference>
<dbReference type="GO" id="GO:0000160">
    <property type="term" value="P:phosphorelay signal transduction system"/>
    <property type="evidence" value="ECO:0007669"/>
    <property type="project" value="InterPro"/>
</dbReference>
<dbReference type="InterPro" id="IPR001789">
    <property type="entry name" value="Sig_transdc_resp-reg_receiver"/>
</dbReference>
<dbReference type="SMART" id="SM00382">
    <property type="entry name" value="AAA"/>
    <property type="match status" value="1"/>
</dbReference>
<dbReference type="RefSeq" id="WP_180550812.1">
    <property type="nucleotide sequence ID" value="NZ_JACCKX010000001.1"/>
</dbReference>
<dbReference type="PROSITE" id="PS50045">
    <property type="entry name" value="SIGMA54_INTERACT_4"/>
    <property type="match status" value="1"/>
</dbReference>
<evidence type="ECO:0000256" key="1">
    <source>
        <dbReference type="ARBA" id="ARBA00022741"/>
    </source>
</evidence>
<dbReference type="EMBL" id="JACCKX010000001">
    <property type="protein sequence ID" value="NZA02480.1"/>
    <property type="molecule type" value="Genomic_DNA"/>
</dbReference>
<dbReference type="Pfam" id="PF01510">
    <property type="entry name" value="Amidase_2"/>
    <property type="match status" value="1"/>
</dbReference>
<reference evidence="8 9" key="1">
    <citation type="submission" date="2020-07" db="EMBL/GenBank/DDBJ databases">
        <authorList>
            <person name="Maaloum M."/>
        </authorList>
    </citation>
    <scope>NUCLEOTIDE SEQUENCE [LARGE SCALE GENOMIC DNA]</scope>
    <source>
        <strain evidence="8 9">GCS-AN-3</strain>
    </source>
</reference>
<dbReference type="Pfam" id="PF00158">
    <property type="entry name" value="Sigma54_activat"/>
    <property type="match status" value="1"/>
</dbReference>
<dbReference type="InterPro" id="IPR011006">
    <property type="entry name" value="CheY-like_superfamily"/>
</dbReference>
<dbReference type="CDD" id="cd06583">
    <property type="entry name" value="PGRP"/>
    <property type="match status" value="1"/>
</dbReference>
<dbReference type="GO" id="GO:0005524">
    <property type="term" value="F:ATP binding"/>
    <property type="evidence" value="ECO:0007669"/>
    <property type="project" value="UniProtKB-KW"/>
</dbReference>
<dbReference type="GO" id="GO:0009253">
    <property type="term" value="P:peptidoglycan catabolic process"/>
    <property type="evidence" value="ECO:0007669"/>
    <property type="project" value="InterPro"/>
</dbReference>
<keyword evidence="8" id="KW-0378">Hydrolase</keyword>
<dbReference type="SMART" id="SM00448">
    <property type="entry name" value="REC"/>
    <property type="match status" value="1"/>
</dbReference>
<evidence type="ECO:0000256" key="2">
    <source>
        <dbReference type="ARBA" id="ARBA00022840"/>
    </source>
</evidence>
<evidence type="ECO:0000256" key="4">
    <source>
        <dbReference type="ARBA" id="ARBA00023163"/>
    </source>
</evidence>
<feature type="domain" description="Response regulatory" evidence="7">
    <location>
        <begin position="12"/>
        <end position="126"/>
    </location>
</feature>
<evidence type="ECO:0000256" key="5">
    <source>
        <dbReference type="PROSITE-ProRule" id="PRU00169"/>
    </source>
</evidence>
<dbReference type="CDD" id="cd00009">
    <property type="entry name" value="AAA"/>
    <property type="match status" value="1"/>
</dbReference>
<evidence type="ECO:0000259" key="6">
    <source>
        <dbReference type="PROSITE" id="PS50045"/>
    </source>
</evidence>
<dbReference type="SUPFAM" id="SSF55846">
    <property type="entry name" value="N-acetylmuramoyl-L-alanine amidase-like"/>
    <property type="match status" value="1"/>
</dbReference>
<dbReference type="EC" id="3.5.1.28" evidence="8"/>
<dbReference type="GO" id="GO:0006355">
    <property type="term" value="P:regulation of DNA-templated transcription"/>
    <property type="evidence" value="ECO:0007669"/>
    <property type="project" value="InterPro"/>
</dbReference>
<dbReference type="Pfam" id="PF00072">
    <property type="entry name" value="Response_reg"/>
    <property type="match status" value="1"/>
</dbReference>
<dbReference type="InterPro" id="IPR036505">
    <property type="entry name" value="Amidase/PGRP_sf"/>
</dbReference>
<keyword evidence="3" id="KW-0805">Transcription regulation</keyword>
<dbReference type="Gene3D" id="3.40.80.10">
    <property type="entry name" value="Peptidoglycan recognition protein-like"/>
    <property type="match status" value="1"/>
</dbReference>
<dbReference type="SUPFAM" id="SSF52540">
    <property type="entry name" value="P-loop containing nucleoside triphosphate hydrolases"/>
    <property type="match status" value="1"/>
</dbReference>
<evidence type="ECO:0000313" key="8">
    <source>
        <dbReference type="EMBL" id="NZA02480.1"/>
    </source>
</evidence>
<gene>
    <name evidence="8" type="primary">ampD</name>
    <name evidence="8" type="ORF">H0I39_13230</name>
</gene>
<keyword evidence="2" id="KW-0067">ATP-binding</keyword>
<dbReference type="InterPro" id="IPR027417">
    <property type="entry name" value="P-loop_NTPase"/>
</dbReference>
<dbReference type="AlphaFoldDB" id="A0A853IXN1"/>
<sequence length="712" mass="76474">MNASANAPGAARVLVVDDEPDLRTLYELTLLREGYQVASAGTLAEARAQLAQQRFDVVITDMRLPDGLGLELLREVAQAQRPERCIMITAYGSAENAVEALKCGAFDYLTKPVDLKQFRGVVSSALQSPAAPLQAAPAAAPAHPAAAAAAPVPARAPDQPTALSADGQGALGRMIGESAAMRSVKQRIRKVAPSMAPVLIHGESGTGKELVANAIHGCSHRSDGPFVPVNCGAIPENLLEAEFFGARKGSYTGATQDREGFFQAARGGTLFLDEIGDLPLAMQAKLLRAIQERRVRALGDTQEEPVDVRIVSATHKDLAAEVQAGRFRQDLFYRLNVIEIVVPPLRERRDDLPALCQALLTRIATEAGIPVPTLSPRLLDELRSAPLEGNVRELENLLHRAVALGEAGDSGWGLMGDDLMPATAPPTAAAPPLLHDDAPTAPAAIPAPAAALAANELPADLGAWLDAQERLILVRALDETGFNRTAAAARLGLNLRQMRYRMARLGISAPPTARPMTTAPEPRRPLWQHGWYRHARALPSPNFGPRPANTAIDLIVVHSISLPPGEFGGDHVQALFTNTLDWDAHPYFQTIRGLEVSAHFFIRRDGALWQFVSVDDRAWHAGASCFGGRDNCNDYSVGIELEGLEGGRFEPAQYAALAPLCRALAARHPIAAIAGHEHIAPGRKHDPGPGFNWPRLRRALRWPAHRFPPGVA</sequence>
<name>A0A853IXN1_9BURK</name>
<evidence type="ECO:0000256" key="3">
    <source>
        <dbReference type="ARBA" id="ARBA00023015"/>
    </source>
</evidence>
<dbReference type="InterPro" id="IPR002502">
    <property type="entry name" value="Amidase_domain"/>
</dbReference>
<feature type="domain" description="Sigma-54 factor interaction" evidence="6">
    <location>
        <begin position="174"/>
        <end position="403"/>
    </location>
</feature>
<dbReference type="SUPFAM" id="SSF46689">
    <property type="entry name" value="Homeodomain-like"/>
    <property type="match status" value="1"/>
</dbReference>
<keyword evidence="4" id="KW-0804">Transcription</keyword>
<dbReference type="InterPro" id="IPR003593">
    <property type="entry name" value="AAA+_ATPase"/>
</dbReference>
<dbReference type="PROSITE" id="PS50110">
    <property type="entry name" value="RESPONSE_REGULATORY"/>
    <property type="match status" value="1"/>
</dbReference>
<dbReference type="Gene3D" id="1.10.8.60">
    <property type="match status" value="1"/>
</dbReference>
<dbReference type="InterPro" id="IPR025662">
    <property type="entry name" value="Sigma_54_int_dom_ATP-bd_1"/>
</dbReference>
<dbReference type="GO" id="GO:0008745">
    <property type="term" value="F:N-acetylmuramoyl-L-alanine amidase activity"/>
    <property type="evidence" value="ECO:0007669"/>
    <property type="project" value="UniProtKB-EC"/>
</dbReference>
<dbReference type="InterPro" id="IPR058031">
    <property type="entry name" value="AAA_lid_NorR"/>
</dbReference>
<dbReference type="SUPFAM" id="SSF52172">
    <property type="entry name" value="CheY-like"/>
    <property type="match status" value="1"/>
</dbReference>
<keyword evidence="1" id="KW-0547">Nucleotide-binding</keyword>
<dbReference type="Pfam" id="PF25601">
    <property type="entry name" value="AAA_lid_14"/>
    <property type="match status" value="1"/>
</dbReference>
<dbReference type="InterPro" id="IPR002197">
    <property type="entry name" value="HTH_Fis"/>
</dbReference>
<proteinExistence type="predicted"/>
<dbReference type="Proteomes" id="UP000589716">
    <property type="component" value="Unassembled WGS sequence"/>
</dbReference>
<dbReference type="FunFam" id="3.40.50.300:FF:000006">
    <property type="entry name" value="DNA-binding transcriptional regulator NtrC"/>
    <property type="match status" value="1"/>
</dbReference>
<dbReference type="InterPro" id="IPR002078">
    <property type="entry name" value="Sigma_54_int"/>
</dbReference>
<dbReference type="InterPro" id="IPR009057">
    <property type="entry name" value="Homeodomain-like_sf"/>
</dbReference>
<accession>A0A853IXN1</accession>
<keyword evidence="9" id="KW-1185">Reference proteome</keyword>
<evidence type="ECO:0000313" key="9">
    <source>
        <dbReference type="Proteomes" id="UP000589716"/>
    </source>
</evidence>
<dbReference type="Gene3D" id="3.40.50.2300">
    <property type="match status" value="1"/>
</dbReference>
<dbReference type="PRINTS" id="PR01590">
    <property type="entry name" value="HTHFIS"/>
</dbReference>
<protein>
    <submittedName>
        <fullName evidence="8">1,6-anhydro-N-acetylmuramyl-L-alanine amidase AmpD</fullName>
        <ecNumber evidence="8">3.5.1.28</ecNumber>
    </submittedName>
</protein>
<feature type="modified residue" description="4-aspartylphosphate" evidence="5">
    <location>
        <position position="61"/>
    </location>
</feature>
<keyword evidence="5" id="KW-0597">Phosphoprotein</keyword>
<dbReference type="GO" id="GO:0043565">
    <property type="term" value="F:sequence-specific DNA binding"/>
    <property type="evidence" value="ECO:0007669"/>
    <property type="project" value="InterPro"/>
</dbReference>
<dbReference type="Gene3D" id="1.10.10.60">
    <property type="entry name" value="Homeodomain-like"/>
    <property type="match status" value="1"/>
</dbReference>
<dbReference type="PANTHER" id="PTHR32071">
    <property type="entry name" value="TRANSCRIPTIONAL REGULATORY PROTEIN"/>
    <property type="match status" value="1"/>
</dbReference>
<comment type="caution">
    <text evidence="8">The sequence shown here is derived from an EMBL/GenBank/DDBJ whole genome shotgun (WGS) entry which is preliminary data.</text>
</comment>
<dbReference type="SMART" id="SM00644">
    <property type="entry name" value="Ami_2"/>
    <property type="match status" value="1"/>
</dbReference>
<evidence type="ECO:0000259" key="7">
    <source>
        <dbReference type="PROSITE" id="PS50110"/>
    </source>
</evidence>
<organism evidence="8 9">
    <name type="scientific">Ottowia beijingensis</name>
    <dbReference type="NCBI Taxonomy" id="1207057"/>
    <lineage>
        <taxon>Bacteria</taxon>
        <taxon>Pseudomonadati</taxon>
        <taxon>Pseudomonadota</taxon>
        <taxon>Betaproteobacteria</taxon>
        <taxon>Burkholderiales</taxon>
        <taxon>Comamonadaceae</taxon>
        <taxon>Ottowia</taxon>
    </lineage>
</organism>
<dbReference type="PANTHER" id="PTHR32071:SF100">
    <property type="entry name" value="RESPONSE REGULATOR PROTEIN PILR"/>
    <property type="match status" value="1"/>
</dbReference>
<dbReference type="Pfam" id="PF02954">
    <property type="entry name" value="HTH_8"/>
    <property type="match status" value="1"/>
</dbReference>
<dbReference type="PROSITE" id="PS00675">
    <property type="entry name" value="SIGMA54_INTERACT_1"/>
    <property type="match status" value="1"/>
</dbReference>
<dbReference type="Gene3D" id="3.40.50.300">
    <property type="entry name" value="P-loop containing nucleotide triphosphate hydrolases"/>
    <property type="match status" value="1"/>
</dbReference>